<feature type="coiled-coil region" evidence="7">
    <location>
        <begin position="1163"/>
        <end position="1275"/>
    </location>
</feature>
<feature type="region of interest" description="Disordered" evidence="8">
    <location>
        <begin position="48"/>
        <end position="81"/>
    </location>
</feature>
<dbReference type="GO" id="GO:0005524">
    <property type="term" value="F:ATP binding"/>
    <property type="evidence" value="ECO:0007669"/>
    <property type="project" value="UniProtKB-UniRule"/>
</dbReference>
<dbReference type="GO" id="GO:0051231">
    <property type="term" value="P:spindle elongation"/>
    <property type="evidence" value="ECO:0007669"/>
    <property type="project" value="TreeGrafter"/>
</dbReference>
<evidence type="ECO:0000256" key="7">
    <source>
        <dbReference type="SAM" id="Coils"/>
    </source>
</evidence>
<dbReference type="GO" id="GO:0008017">
    <property type="term" value="F:microtubule binding"/>
    <property type="evidence" value="ECO:0007669"/>
    <property type="project" value="InterPro"/>
</dbReference>
<comment type="similarity">
    <text evidence="6">Belongs to the TRAFAC class myosin-kinesin ATPase superfamily. Kinesin family.</text>
</comment>
<feature type="region of interest" description="Disordered" evidence="8">
    <location>
        <begin position="774"/>
        <end position="808"/>
    </location>
</feature>
<dbReference type="GO" id="GO:0005875">
    <property type="term" value="C:microtubule associated complex"/>
    <property type="evidence" value="ECO:0007669"/>
    <property type="project" value="TreeGrafter"/>
</dbReference>
<dbReference type="GeneID" id="63682557"/>
<dbReference type="EMBL" id="JH795867">
    <property type="protein sequence ID" value="EJU00174.1"/>
    <property type="molecule type" value="Genomic_DNA"/>
</dbReference>
<dbReference type="InterPro" id="IPR019821">
    <property type="entry name" value="Kinesin_motor_CS"/>
</dbReference>
<feature type="coiled-coil region" evidence="7">
    <location>
        <begin position="581"/>
        <end position="643"/>
    </location>
</feature>
<keyword evidence="5 7" id="KW-0175">Coiled coil</keyword>
<dbReference type="GO" id="GO:0007052">
    <property type="term" value="P:mitotic spindle organization"/>
    <property type="evidence" value="ECO:0007669"/>
    <property type="project" value="TreeGrafter"/>
</dbReference>
<feature type="compositionally biased region" description="Polar residues" evidence="8">
    <location>
        <begin position="48"/>
        <end position="59"/>
    </location>
</feature>
<evidence type="ECO:0000313" key="10">
    <source>
        <dbReference type="EMBL" id="EJU00174.1"/>
    </source>
</evidence>
<dbReference type="STRING" id="1858805.M5FV77"/>
<dbReference type="Gene3D" id="1.10.287.1490">
    <property type="match status" value="1"/>
</dbReference>
<keyword evidence="6" id="KW-0505">Motor protein</keyword>
<feature type="compositionally biased region" description="Pro residues" evidence="8">
    <location>
        <begin position="270"/>
        <end position="287"/>
    </location>
</feature>
<dbReference type="SUPFAM" id="SSF52540">
    <property type="entry name" value="P-loop containing nucleoside triphosphate hydrolases"/>
    <property type="match status" value="1"/>
</dbReference>
<feature type="coiled-coil region" evidence="7">
    <location>
        <begin position="1041"/>
        <end position="1068"/>
    </location>
</feature>
<dbReference type="InterPro" id="IPR001752">
    <property type="entry name" value="Kinesin_motor_dom"/>
</dbReference>
<feature type="compositionally biased region" description="Polar residues" evidence="8">
    <location>
        <begin position="1118"/>
        <end position="1136"/>
    </location>
</feature>
<dbReference type="PANTHER" id="PTHR47969">
    <property type="entry name" value="CHROMOSOME-ASSOCIATED KINESIN KIF4A-RELATED"/>
    <property type="match status" value="1"/>
</dbReference>
<dbReference type="PROSITE" id="PS00411">
    <property type="entry name" value="KINESIN_MOTOR_1"/>
    <property type="match status" value="1"/>
</dbReference>
<evidence type="ECO:0000256" key="2">
    <source>
        <dbReference type="ARBA" id="ARBA00022490"/>
    </source>
</evidence>
<feature type="compositionally biased region" description="Low complexity" evidence="8">
    <location>
        <begin position="60"/>
        <end position="74"/>
    </location>
</feature>
<dbReference type="GO" id="GO:0007018">
    <property type="term" value="P:microtubule-based movement"/>
    <property type="evidence" value="ECO:0007669"/>
    <property type="project" value="InterPro"/>
</dbReference>
<dbReference type="SMART" id="SM00129">
    <property type="entry name" value="KISc"/>
    <property type="match status" value="1"/>
</dbReference>
<feature type="region of interest" description="Disordered" evidence="8">
    <location>
        <begin position="1112"/>
        <end position="1141"/>
    </location>
</feature>
<feature type="binding site" evidence="6">
    <location>
        <begin position="125"/>
        <end position="132"/>
    </location>
    <ligand>
        <name>ATP</name>
        <dbReference type="ChEBI" id="CHEBI:30616"/>
    </ligand>
</feature>
<feature type="coiled-coil region" evidence="7">
    <location>
        <begin position="1343"/>
        <end position="1450"/>
    </location>
</feature>
<evidence type="ECO:0000313" key="11">
    <source>
        <dbReference type="Proteomes" id="UP000030653"/>
    </source>
</evidence>
<dbReference type="Pfam" id="PF00225">
    <property type="entry name" value="Kinesin"/>
    <property type="match status" value="2"/>
</dbReference>
<comment type="subcellular location">
    <subcellularLocation>
        <location evidence="1">Cytoplasm</location>
    </subcellularLocation>
</comment>
<feature type="region of interest" description="Disordered" evidence="8">
    <location>
        <begin position="956"/>
        <end position="1041"/>
    </location>
</feature>
<dbReference type="PROSITE" id="PS50067">
    <property type="entry name" value="KINESIN_MOTOR_2"/>
    <property type="match status" value="1"/>
</dbReference>
<feature type="compositionally biased region" description="Polar residues" evidence="8">
    <location>
        <begin position="956"/>
        <end position="967"/>
    </location>
</feature>
<evidence type="ECO:0000256" key="8">
    <source>
        <dbReference type="SAM" id="MobiDB-lite"/>
    </source>
</evidence>
<name>M5FV77_DACPD</name>
<feature type="compositionally biased region" description="Low complexity" evidence="8">
    <location>
        <begin position="298"/>
        <end position="313"/>
    </location>
</feature>
<feature type="compositionally biased region" description="Basic and acidic residues" evidence="8">
    <location>
        <begin position="774"/>
        <end position="800"/>
    </location>
</feature>
<dbReference type="OMA" id="CVSPTEY"/>
<dbReference type="InterPro" id="IPR036961">
    <property type="entry name" value="Kinesin_motor_dom_sf"/>
</dbReference>
<evidence type="ECO:0000256" key="6">
    <source>
        <dbReference type="PROSITE-ProRule" id="PRU00283"/>
    </source>
</evidence>
<keyword evidence="4 6" id="KW-0067">ATP-binding</keyword>
<dbReference type="Proteomes" id="UP000030653">
    <property type="component" value="Unassembled WGS sequence"/>
</dbReference>
<feature type="compositionally biased region" description="Low complexity" evidence="8">
    <location>
        <begin position="915"/>
        <end position="937"/>
    </location>
</feature>
<protein>
    <submittedName>
        <fullName evidence="10">Kinesin-domain-containing protein</fullName>
    </submittedName>
</protein>
<dbReference type="RefSeq" id="XP_040627071.1">
    <property type="nucleotide sequence ID" value="XM_040767495.1"/>
</dbReference>
<keyword evidence="11" id="KW-1185">Reference proteome</keyword>
<feature type="coiled-coil region" evidence="7">
    <location>
        <begin position="528"/>
        <end position="555"/>
    </location>
</feature>
<organism evidence="10 11">
    <name type="scientific">Dacryopinax primogenitus (strain DJM 731)</name>
    <name type="common">Brown rot fungus</name>
    <dbReference type="NCBI Taxonomy" id="1858805"/>
    <lineage>
        <taxon>Eukaryota</taxon>
        <taxon>Fungi</taxon>
        <taxon>Dikarya</taxon>
        <taxon>Basidiomycota</taxon>
        <taxon>Agaricomycotina</taxon>
        <taxon>Dacrymycetes</taxon>
        <taxon>Dacrymycetales</taxon>
        <taxon>Dacrymycetaceae</taxon>
        <taxon>Dacryopinax</taxon>
    </lineage>
</organism>
<evidence type="ECO:0000256" key="1">
    <source>
        <dbReference type="ARBA" id="ARBA00004496"/>
    </source>
</evidence>
<dbReference type="GO" id="GO:0005737">
    <property type="term" value="C:cytoplasm"/>
    <property type="evidence" value="ECO:0007669"/>
    <property type="project" value="UniProtKB-SubCell"/>
</dbReference>
<evidence type="ECO:0000256" key="5">
    <source>
        <dbReference type="ARBA" id="ARBA00023054"/>
    </source>
</evidence>
<dbReference type="HOGENOM" id="CLU_001982_0_0_1"/>
<evidence type="ECO:0000256" key="4">
    <source>
        <dbReference type="ARBA" id="ARBA00022840"/>
    </source>
</evidence>
<dbReference type="GO" id="GO:0003777">
    <property type="term" value="F:microtubule motor activity"/>
    <property type="evidence" value="ECO:0007669"/>
    <property type="project" value="InterPro"/>
</dbReference>
<dbReference type="InterPro" id="IPR027640">
    <property type="entry name" value="Kinesin-like_fam"/>
</dbReference>
<dbReference type="PRINTS" id="PR00380">
    <property type="entry name" value="KINESINHEAVY"/>
</dbReference>
<evidence type="ECO:0000259" key="9">
    <source>
        <dbReference type="PROSITE" id="PS50067"/>
    </source>
</evidence>
<evidence type="ECO:0000256" key="3">
    <source>
        <dbReference type="ARBA" id="ARBA00022741"/>
    </source>
</evidence>
<feature type="compositionally biased region" description="Basic and acidic residues" evidence="8">
    <location>
        <begin position="898"/>
        <end position="908"/>
    </location>
</feature>
<reference evidence="10 11" key="1">
    <citation type="journal article" date="2012" name="Science">
        <title>The Paleozoic origin of enzymatic lignin decomposition reconstructed from 31 fungal genomes.</title>
        <authorList>
            <person name="Floudas D."/>
            <person name="Binder M."/>
            <person name="Riley R."/>
            <person name="Barry K."/>
            <person name="Blanchette R.A."/>
            <person name="Henrissat B."/>
            <person name="Martinez A.T."/>
            <person name="Otillar R."/>
            <person name="Spatafora J.W."/>
            <person name="Yadav J.S."/>
            <person name="Aerts A."/>
            <person name="Benoit I."/>
            <person name="Boyd A."/>
            <person name="Carlson A."/>
            <person name="Copeland A."/>
            <person name="Coutinho P.M."/>
            <person name="de Vries R.P."/>
            <person name="Ferreira P."/>
            <person name="Findley K."/>
            <person name="Foster B."/>
            <person name="Gaskell J."/>
            <person name="Glotzer D."/>
            <person name="Gorecki P."/>
            <person name="Heitman J."/>
            <person name="Hesse C."/>
            <person name="Hori C."/>
            <person name="Igarashi K."/>
            <person name="Jurgens J.A."/>
            <person name="Kallen N."/>
            <person name="Kersten P."/>
            <person name="Kohler A."/>
            <person name="Kuees U."/>
            <person name="Kumar T.K.A."/>
            <person name="Kuo A."/>
            <person name="LaButti K."/>
            <person name="Larrondo L.F."/>
            <person name="Lindquist E."/>
            <person name="Ling A."/>
            <person name="Lombard V."/>
            <person name="Lucas S."/>
            <person name="Lundell T."/>
            <person name="Martin R."/>
            <person name="McLaughlin D.J."/>
            <person name="Morgenstern I."/>
            <person name="Morin E."/>
            <person name="Murat C."/>
            <person name="Nagy L.G."/>
            <person name="Nolan M."/>
            <person name="Ohm R.A."/>
            <person name="Patyshakuliyeva A."/>
            <person name="Rokas A."/>
            <person name="Ruiz-Duenas F.J."/>
            <person name="Sabat G."/>
            <person name="Salamov A."/>
            <person name="Samejima M."/>
            <person name="Schmutz J."/>
            <person name="Slot J.C."/>
            <person name="St John F."/>
            <person name="Stenlid J."/>
            <person name="Sun H."/>
            <person name="Sun S."/>
            <person name="Syed K."/>
            <person name="Tsang A."/>
            <person name="Wiebenga A."/>
            <person name="Young D."/>
            <person name="Pisabarro A."/>
            <person name="Eastwood D.C."/>
            <person name="Martin F."/>
            <person name="Cullen D."/>
            <person name="Grigoriev I.V."/>
            <person name="Hibbett D.S."/>
        </authorList>
    </citation>
    <scope>NUCLEOTIDE SEQUENCE [LARGE SCALE GENOMIC DNA]</scope>
    <source>
        <strain evidence="10 11">DJM-731 SS1</strain>
    </source>
</reference>
<keyword evidence="3 6" id="KW-0547">Nucleotide-binding</keyword>
<gene>
    <name evidence="10" type="ORF">DACRYDRAFT_100845</name>
</gene>
<keyword evidence="2" id="KW-0963">Cytoplasm</keyword>
<accession>M5FV77</accession>
<dbReference type="Gene3D" id="3.40.850.10">
    <property type="entry name" value="Kinesin motor domain"/>
    <property type="match status" value="1"/>
</dbReference>
<feature type="region of interest" description="Disordered" evidence="8">
    <location>
        <begin position="1"/>
        <end position="28"/>
    </location>
</feature>
<dbReference type="InterPro" id="IPR027417">
    <property type="entry name" value="P-loop_NTPase"/>
</dbReference>
<dbReference type="PANTHER" id="PTHR47969:SF15">
    <property type="entry name" value="CHROMOSOME-ASSOCIATED KINESIN KIF4A-RELATED"/>
    <property type="match status" value="1"/>
</dbReference>
<proteinExistence type="inferred from homology"/>
<feature type="region of interest" description="Disordered" evidence="8">
    <location>
        <begin position="261"/>
        <end position="359"/>
    </location>
</feature>
<feature type="region of interest" description="Disordered" evidence="8">
    <location>
        <begin position="869"/>
        <end position="937"/>
    </location>
</feature>
<feature type="domain" description="Kinesin motor" evidence="9">
    <location>
        <begin position="12"/>
        <end position="474"/>
    </location>
</feature>
<sequence>MADKKDKSTATSVQVAVRIRPPTTQDASIPSRFQRVAVFDSSATTVHVDPSTTASHQHNPSTSTVSSVSAPGGALAPPQANQKQSFTFDRVLGPNTSQADVYSIAADPLVQRFLEGFNCTILAYGQTSSGKTYSMTGADLPPPSIGSQPPASSGIIPRALHSIFSRLPDGRGGASFEARVAYVELYNEDLIDLLVEEGEGRREVMIREDKDGRIKWEGLKEVSVRSVGDVLNLLRNGSALRRTNETDMNAQSSRSHAIFSLTLTQRRPLNAPPSPNPSRAMSPPPPSSFGTVRSPTGRTSPAPSRLARPSSTALRATSPAFGRPSSVAGNSSLKPRTSGIMTPGRSSPMPPSKDDDDDQGWVVMTSKFHFVDLAGSERMKRTAAQGERMKEGISINSGLLALGNVISALATLPVTSNSHGATHVPYRDSKLTRLLQDSLGGNAHTLMLACVAPAEYNLAETLNTLKYAARARGIKNVVSKEVREEGWGDMDWLQGQVTKLRKEVEALKAGGAVAAPAGGAGGESAAQLANLQRAHEELAQMYKDQQGEIDRLKEALAAPSEHGGLEEREKRKYAEIVAPVVEEYERRMSALEVELKLARVALDHTNAMFDEKEAELEEETRRRTRTEQLVEELRARVMKLSEREGSTERYVQDLEQKLRMLEDSSSGHSTLVTDLRTQISRHREEEAATAAYITDLEVRLQRSDESINELRDAVEALEESLKQRDEEVAKMERRVEVLGAGEGERDSEMKRLMEELEDREERVKVLEIHVAETEREKDELEKEKAQRTEELEDKVDKEVDAAETFPSSPLQAVTEVQLAALRMEHTEALSELSSMRAKYESALSEISSLTSQLSIHQSQSPLHAKKLSAPDISAGLPTPEPSEGSEGERNSLLVGRRQGRETPRKDSAGPRSFFRSAASSDQLRARSQSQSQQLLAQELSSRSAWPLTPPINTNVSVVGQHSHNGSLPSGGLFSPVSPNGHGPRSLSISTSRDLRSPPSPRYSGSALSPPSPRMSLPVNGSARMLAGPPSPRFSMGSLPASATEERSVRALESEVMRLQEALMAREAEISSLEIALKNSAPHLTPTSSGLAAVLEDETRDEVKELQIAVPPTPAPEQHVSTRMHQRQQSSVGSSPAESEAGAFRHEELLRSMAQKESSHREEVEALNVEVESISTKLARMTKQCEDLQTVSRDQALNMAAEMESIRERLRTTEEKYEAMTEEARQQNLALSTELESVRGKLRSADDQHDDLNATIADLRRREANLSAARQAAEEEHGQSLNKIRAEHEENLRRKDEEAIAQMFRLKEDQAAELREADLLREGTLTESQDAHIEAIQQLRQEHVAAFERREAAWKEDSEKLKAEHTRAMATREEGHASIIARLKAEHATIAARLEEEKDAEVDRLKTSLARSREEHESSMRKLSEEVEGNIARLKEQHASTLADLQHSREEAVARAADKKVREVEQVLNQKYGEILVRKQQEHDDHLAELREEHSEALQKQVEEHGRVVLSMTSSSRHN</sequence>
<dbReference type="OrthoDB" id="3176171at2759"/>